<evidence type="ECO:0000313" key="2">
    <source>
        <dbReference type="EnsemblPlants" id="TuG1812G0600001207.01.T02.cds334182"/>
    </source>
</evidence>
<dbReference type="AlphaFoldDB" id="A0A8R7QQ51"/>
<feature type="compositionally biased region" description="Basic and acidic residues" evidence="1">
    <location>
        <begin position="124"/>
        <end position="141"/>
    </location>
</feature>
<dbReference type="Gramene" id="TuG1812G0600001207.01.T02">
    <property type="protein sequence ID" value="TuG1812G0600001207.01.T02.cds334182"/>
    <property type="gene ID" value="TuG1812G0600001207.01"/>
</dbReference>
<feature type="compositionally biased region" description="Gly residues" evidence="1">
    <location>
        <begin position="143"/>
        <end position="157"/>
    </location>
</feature>
<keyword evidence="3" id="KW-1185">Reference proteome</keyword>
<reference evidence="2" key="2">
    <citation type="submission" date="2018-03" db="EMBL/GenBank/DDBJ databases">
        <title>The Triticum urartu genome reveals the dynamic nature of wheat genome evolution.</title>
        <authorList>
            <person name="Ling H."/>
            <person name="Ma B."/>
            <person name="Shi X."/>
            <person name="Liu H."/>
            <person name="Dong L."/>
            <person name="Sun H."/>
            <person name="Cao Y."/>
            <person name="Gao Q."/>
            <person name="Zheng S."/>
            <person name="Li Y."/>
            <person name="Yu Y."/>
            <person name="Du H."/>
            <person name="Qi M."/>
            <person name="Li Y."/>
            <person name="Yu H."/>
            <person name="Cui Y."/>
            <person name="Wang N."/>
            <person name="Chen C."/>
            <person name="Wu H."/>
            <person name="Zhao Y."/>
            <person name="Zhang J."/>
            <person name="Li Y."/>
            <person name="Zhou W."/>
            <person name="Zhang B."/>
            <person name="Hu W."/>
            <person name="Eijk M."/>
            <person name="Tang J."/>
            <person name="Witsenboer H."/>
            <person name="Zhao S."/>
            <person name="Li Z."/>
            <person name="Zhang A."/>
            <person name="Wang D."/>
            <person name="Liang C."/>
        </authorList>
    </citation>
    <scope>NUCLEOTIDE SEQUENCE [LARGE SCALE GENOMIC DNA]</scope>
    <source>
        <strain evidence="2">cv. G1812</strain>
    </source>
</reference>
<evidence type="ECO:0000256" key="1">
    <source>
        <dbReference type="SAM" id="MobiDB-lite"/>
    </source>
</evidence>
<name>A0A8R7QQ51_TRIUA</name>
<organism evidence="2 3">
    <name type="scientific">Triticum urartu</name>
    <name type="common">Red wild einkorn</name>
    <name type="synonym">Crithodium urartu</name>
    <dbReference type="NCBI Taxonomy" id="4572"/>
    <lineage>
        <taxon>Eukaryota</taxon>
        <taxon>Viridiplantae</taxon>
        <taxon>Streptophyta</taxon>
        <taxon>Embryophyta</taxon>
        <taxon>Tracheophyta</taxon>
        <taxon>Spermatophyta</taxon>
        <taxon>Magnoliopsida</taxon>
        <taxon>Liliopsida</taxon>
        <taxon>Poales</taxon>
        <taxon>Poaceae</taxon>
        <taxon>BOP clade</taxon>
        <taxon>Pooideae</taxon>
        <taxon>Triticodae</taxon>
        <taxon>Triticeae</taxon>
        <taxon>Triticinae</taxon>
        <taxon>Triticum</taxon>
    </lineage>
</organism>
<sequence>MRTRNARLARRRAKARREHPPTELPLDQGADGGWRSRRRVPLPYVRWCLKRRPTLGLRAPFKIPASVACCLGVAPVHHQGEEAIYFYYPLFDSVPGLHFVSSKLQARCLWNCLPPLQLQRQRQRSKEGRLGRARKGKDDHAAGAGGVHGGHGVGGARRVGVGVPAGRQRDRPRHACRGDRPLRCGVKNLVPGPPF</sequence>
<protein>
    <submittedName>
        <fullName evidence="2">Uncharacterized protein</fullName>
    </submittedName>
</protein>
<feature type="compositionally biased region" description="Basic residues" evidence="1">
    <location>
        <begin position="1"/>
        <end position="17"/>
    </location>
</feature>
<reference evidence="3" key="1">
    <citation type="journal article" date="2013" name="Nature">
        <title>Draft genome of the wheat A-genome progenitor Triticum urartu.</title>
        <authorList>
            <person name="Ling H.Q."/>
            <person name="Zhao S."/>
            <person name="Liu D."/>
            <person name="Wang J."/>
            <person name="Sun H."/>
            <person name="Zhang C."/>
            <person name="Fan H."/>
            <person name="Li D."/>
            <person name="Dong L."/>
            <person name="Tao Y."/>
            <person name="Gao C."/>
            <person name="Wu H."/>
            <person name="Li Y."/>
            <person name="Cui Y."/>
            <person name="Guo X."/>
            <person name="Zheng S."/>
            <person name="Wang B."/>
            <person name="Yu K."/>
            <person name="Liang Q."/>
            <person name="Yang W."/>
            <person name="Lou X."/>
            <person name="Chen J."/>
            <person name="Feng M."/>
            <person name="Jian J."/>
            <person name="Zhang X."/>
            <person name="Luo G."/>
            <person name="Jiang Y."/>
            <person name="Liu J."/>
            <person name="Wang Z."/>
            <person name="Sha Y."/>
            <person name="Zhang B."/>
            <person name="Wu H."/>
            <person name="Tang D."/>
            <person name="Shen Q."/>
            <person name="Xue P."/>
            <person name="Zou S."/>
            <person name="Wang X."/>
            <person name="Liu X."/>
            <person name="Wang F."/>
            <person name="Yang Y."/>
            <person name="An X."/>
            <person name="Dong Z."/>
            <person name="Zhang K."/>
            <person name="Zhang X."/>
            <person name="Luo M.C."/>
            <person name="Dvorak J."/>
            <person name="Tong Y."/>
            <person name="Wang J."/>
            <person name="Yang H."/>
            <person name="Li Z."/>
            <person name="Wang D."/>
            <person name="Zhang A."/>
            <person name="Wang J."/>
        </authorList>
    </citation>
    <scope>NUCLEOTIDE SEQUENCE</scope>
    <source>
        <strain evidence="3">cv. G1812</strain>
    </source>
</reference>
<feature type="region of interest" description="Disordered" evidence="1">
    <location>
        <begin position="1"/>
        <end position="30"/>
    </location>
</feature>
<evidence type="ECO:0000313" key="3">
    <source>
        <dbReference type="Proteomes" id="UP000015106"/>
    </source>
</evidence>
<dbReference type="Proteomes" id="UP000015106">
    <property type="component" value="Chromosome 6"/>
</dbReference>
<reference evidence="2" key="3">
    <citation type="submission" date="2022-06" db="UniProtKB">
        <authorList>
            <consortium name="EnsemblPlants"/>
        </authorList>
    </citation>
    <scope>IDENTIFICATION</scope>
</reference>
<dbReference type="EnsemblPlants" id="TuG1812G0600001207.01.T02">
    <property type="protein sequence ID" value="TuG1812G0600001207.01.T02.cds334182"/>
    <property type="gene ID" value="TuG1812G0600001207.01"/>
</dbReference>
<accession>A0A8R7QQ51</accession>
<proteinExistence type="predicted"/>
<feature type="region of interest" description="Disordered" evidence="1">
    <location>
        <begin position="121"/>
        <end position="183"/>
    </location>
</feature>